<evidence type="ECO:0000256" key="1">
    <source>
        <dbReference type="ARBA" id="ARBA00022737"/>
    </source>
</evidence>
<dbReference type="PRINTS" id="PR01415">
    <property type="entry name" value="ANKYRIN"/>
</dbReference>
<dbReference type="VEuPathDB" id="FungiDB:BDEG_25594"/>
<evidence type="ECO:0000313" key="5">
    <source>
        <dbReference type="Proteomes" id="UP000077115"/>
    </source>
</evidence>
<evidence type="ECO:0000313" key="4">
    <source>
        <dbReference type="EMBL" id="OAJ42092.1"/>
    </source>
</evidence>
<feature type="repeat" description="ANK" evidence="3">
    <location>
        <begin position="136"/>
        <end position="168"/>
    </location>
</feature>
<dbReference type="Gene3D" id="1.25.40.20">
    <property type="entry name" value="Ankyrin repeat-containing domain"/>
    <property type="match status" value="1"/>
</dbReference>
<evidence type="ECO:0000256" key="3">
    <source>
        <dbReference type="PROSITE-ProRule" id="PRU00023"/>
    </source>
</evidence>
<feature type="repeat" description="ANK" evidence="3">
    <location>
        <begin position="169"/>
        <end position="201"/>
    </location>
</feature>
<dbReference type="Pfam" id="PF00023">
    <property type="entry name" value="Ank"/>
    <property type="match status" value="1"/>
</dbReference>
<dbReference type="SUPFAM" id="SSF48403">
    <property type="entry name" value="Ankyrin repeat"/>
    <property type="match status" value="1"/>
</dbReference>
<dbReference type="InterPro" id="IPR002110">
    <property type="entry name" value="Ankyrin_rpt"/>
</dbReference>
<feature type="repeat" description="ANK" evidence="3">
    <location>
        <begin position="70"/>
        <end position="102"/>
    </location>
</feature>
<name>A0A177WQC7_BATDL</name>
<dbReference type="PROSITE" id="PS50297">
    <property type="entry name" value="ANK_REP_REGION"/>
    <property type="match status" value="4"/>
</dbReference>
<feature type="repeat" description="ANK" evidence="3">
    <location>
        <begin position="103"/>
        <end position="135"/>
    </location>
</feature>
<dbReference type="SMART" id="SM00248">
    <property type="entry name" value="ANK"/>
    <property type="match status" value="5"/>
</dbReference>
<evidence type="ECO:0000256" key="2">
    <source>
        <dbReference type="ARBA" id="ARBA00023043"/>
    </source>
</evidence>
<reference evidence="4 5" key="1">
    <citation type="submission" date="2006-10" db="EMBL/GenBank/DDBJ databases">
        <title>The Genome Sequence of Batrachochytrium dendrobatidis JEL423.</title>
        <authorList>
            <consortium name="The Broad Institute Genome Sequencing Platform"/>
            <person name="Birren B."/>
            <person name="Lander E."/>
            <person name="Galagan J."/>
            <person name="Cuomo C."/>
            <person name="Devon K."/>
            <person name="Jaffe D."/>
            <person name="Butler J."/>
            <person name="Alvarez P."/>
            <person name="Gnerre S."/>
            <person name="Grabherr M."/>
            <person name="Kleber M."/>
            <person name="Mauceli E."/>
            <person name="Brockman W."/>
            <person name="Young S."/>
            <person name="LaButti K."/>
            <person name="Sykes S."/>
            <person name="DeCaprio D."/>
            <person name="Crawford M."/>
            <person name="Koehrsen M."/>
            <person name="Engels R."/>
            <person name="Montgomery P."/>
            <person name="Pearson M."/>
            <person name="Howarth C."/>
            <person name="Larson L."/>
            <person name="White J."/>
            <person name="O'Leary S."/>
            <person name="Kodira C."/>
            <person name="Zeng Q."/>
            <person name="Yandava C."/>
            <person name="Alvarado L."/>
            <person name="Longcore J."/>
            <person name="James T."/>
        </authorList>
    </citation>
    <scope>NUCLEOTIDE SEQUENCE [LARGE SCALE GENOMIC DNA]</scope>
    <source>
        <strain evidence="4 5">JEL423</strain>
    </source>
</reference>
<organism evidence="4 5">
    <name type="scientific">Batrachochytrium dendrobatidis (strain JEL423)</name>
    <dbReference type="NCBI Taxonomy" id="403673"/>
    <lineage>
        <taxon>Eukaryota</taxon>
        <taxon>Fungi</taxon>
        <taxon>Fungi incertae sedis</taxon>
        <taxon>Chytridiomycota</taxon>
        <taxon>Chytridiomycota incertae sedis</taxon>
        <taxon>Chytridiomycetes</taxon>
        <taxon>Rhizophydiales</taxon>
        <taxon>Rhizophydiales incertae sedis</taxon>
        <taxon>Batrachochytrium</taxon>
    </lineage>
</organism>
<feature type="repeat" description="ANK" evidence="3">
    <location>
        <begin position="32"/>
        <end position="64"/>
    </location>
</feature>
<evidence type="ECO:0008006" key="6">
    <source>
        <dbReference type="Google" id="ProtNLM"/>
    </source>
</evidence>
<proteinExistence type="predicted"/>
<reference evidence="4 5" key="2">
    <citation type="submission" date="2016-05" db="EMBL/GenBank/DDBJ databases">
        <title>Lineage-specific infection strategies underlie the spectrum of fungal disease in amphibians.</title>
        <authorList>
            <person name="Cuomo C.A."/>
            <person name="Farrer R.A."/>
            <person name="James T."/>
            <person name="Longcore J."/>
            <person name="Birren B."/>
        </authorList>
    </citation>
    <scope>NUCLEOTIDE SEQUENCE [LARGE SCALE GENOMIC DNA]</scope>
    <source>
        <strain evidence="4 5">JEL423</strain>
    </source>
</reference>
<dbReference type="EMBL" id="DS022307">
    <property type="protein sequence ID" value="OAJ42092.1"/>
    <property type="molecule type" value="Genomic_DNA"/>
</dbReference>
<dbReference type="PROSITE" id="PS50088">
    <property type="entry name" value="ANK_REPEAT"/>
    <property type="match status" value="5"/>
</dbReference>
<dbReference type="STRING" id="403673.A0A177WQC7"/>
<sequence>MSLCKSSHEGSLQVVRNLLEQTPTLINQVDSDERTALHWAASGKHLDIVEYLVEASSDSNGANVNAKDEAHWTPLIIAVNVGAEDIVRHLISHGADVNAPTDTLVTPLHYAASRDRLAIGKILLGADANTHALDKIKQSPMHRAASMGHTRFLELLVESGAKLNAEDVAGHSPLFLAIEQDHINAAHYLIMAGAETDSDNKLIQDFILKYRAKPANLQ</sequence>
<protein>
    <recommendedName>
        <fullName evidence="6">26S proteasome non-ATPase regulatory subunit 10</fullName>
    </recommendedName>
</protein>
<dbReference type="Pfam" id="PF12796">
    <property type="entry name" value="Ank_2"/>
    <property type="match status" value="2"/>
</dbReference>
<accession>A0A177WQC7</accession>
<dbReference type="Proteomes" id="UP000077115">
    <property type="component" value="Unassembled WGS sequence"/>
</dbReference>
<dbReference type="InterPro" id="IPR036770">
    <property type="entry name" value="Ankyrin_rpt-contain_sf"/>
</dbReference>
<dbReference type="AlphaFoldDB" id="A0A177WQC7"/>
<dbReference type="OrthoDB" id="2095664at2759"/>
<keyword evidence="2 3" id="KW-0040">ANK repeat</keyword>
<keyword evidence="1" id="KW-0677">Repeat</keyword>
<dbReference type="PANTHER" id="PTHR24188">
    <property type="entry name" value="ANKYRIN REPEAT PROTEIN"/>
    <property type="match status" value="1"/>
</dbReference>
<gene>
    <name evidence="4" type="ORF">BDEG_25594</name>
</gene>
<dbReference type="PANTHER" id="PTHR24188:SF29">
    <property type="entry name" value="GH09064P"/>
    <property type="match status" value="1"/>
</dbReference>